<dbReference type="GO" id="GO:0003884">
    <property type="term" value="F:D-amino-acid oxidase activity"/>
    <property type="evidence" value="ECO:0007669"/>
    <property type="project" value="InterPro"/>
</dbReference>
<name>A0A9W8Q631_AKAMU</name>
<evidence type="ECO:0000256" key="5">
    <source>
        <dbReference type="ARBA" id="ARBA00023002"/>
    </source>
</evidence>
<dbReference type="GeneID" id="80889210"/>
<evidence type="ECO:0000256" key="2">
    <source>
        <dbReference type="ARBA" id="ARBA00006730"/>
    </source>
</evidence>
<proteinExistence type="inferred from homology"/>
<feature type="domain" description="FAD dependent oxidoreductase" evidence="6">
    <location>
        <begin position="9"/>
        <end position="130"/>
    </location>
</feature>
<evidence type="ECO:0000256" key="3">
    <source>
        <dbReference type="ARBA" id="ARBA00022630"/>
    </source>
</evidence>
<dbReference type="AlphaFoldDB" id="A0A9W8Q631"/>
<dbReference type="InterPro" id="IPR023209">
    <property type="entry name" value="DAO"/>
</dbReference>
<evidence type="ECO:0000313" key="8">
    <source>
        <dbReference type="Proteomes" id="UP001144673"/>
    </source>
</evidence>
<sequence length="144" mass="15838">MADTSNNHIAVIGAGVIGLSVALQLARRGYLVTVVARELPGDWDIDYASPRAGAHFRPVPVKTEQDVFENTLMRQSYEELKRIADDPDKRDAGVAFIPAIEYFDRAPTEDELAMFAAWPQYRLLNADELPSAGAASSIRVGLTY</sequence>
<evidence type="ECO:0000256" key="4">
    <source>
        <dbReference type="ARBA" id="ARBA00022827"/>
    </source>
</evidence>
<dbReference type="GO" id="GO:0071949">
    <property type="term" value="F:FAD binding"/>
    <property type="evidence" value="ECO:0007669"/>
    <property type="project" value="InterPro"/>
</dbReference>
<organism evidence="7 8">
    <name type="scientific">Akanthomyces muscarius</name>
    <name type="common">Entomopathogenic fungus</name>
    <name type="synonym">Lecanicillium muscarium</name>
    <dbReference type="NCBI Taxonomy" id="2231603"/>
    <lineage>
        <taxon>Eukaryota</taxon>
        <taxon>Fungi</taxon>
        <taxon>Dikarya</taxon>
        <taxon>Ascomycota</taxon>
        <taxon>Pezizomycotina</taxon>
        <taxon>Sordariomycetes</taxon>
        <taxon>Hypocreomycetidae</taxon>
        <taxon>Hypocreales</taxon>
        <taxon>Cordycipitaceae</taxon>
        <taxon>Akanthomyces</taxon>
    </lineage>
</organism>
<gene>
    <name evidence="7" type="ORF">LMH87_002051</name>
</gene>
<accession>A0A9W8Q631</accession>
<comment type="similarity">
    <text evidence="2">Belongs to the DAMOX/DASOX family.</text>
</comment>
<dbReference type="PANTHER" id="PTHR11530">
    <property type="entry name" value="D-AMINO ACID OXIDASE"/>
    <property type="match status" value="1"/>
</dbReference>
<dbReference type="InterPro" id="IPR006076">
    <property type="entry name" value="FAD-dep_OxRdtase"/>
</dbReference>
<protein>
    <recommendedName>
        <fullName evidence="6">FAD dependent oxidoreductase domain-containing protein</fullName>
    </recommendedName>
</protein>
<dbReference type="KEGG" id="amus:LMH87_002051"/>
<keyword evidence="4" id="KW-0274">FAD</keyword>
<dbReference type="EMBL" id="JAJHUN010000010">
    <property type="protein sequence ID" value="KAJ4147539.1"/>
    <property type="molecule type" value="Genomic_DNA"/>
</dbReference>
<keyword evidence="5" id="KW-0560">Oxidoreductase</keyword>
<evidence type="ECO:0000256" key="1">
    <source>
        <dbReference type="ARBA" id="ARBA00001974"/>
    </source>
</evidence>
<dbReference type="RefSeq" id="XP_056050480.1">
    <property type="nucleotide sequence ID" value="XM_056193442.1"/>
</dbReference>
<dbReference type="PANTHER" id="PTHR11530:SF26">
    <property type="entry name" value="FAD DEPENDENT OXIDOREDUCTASE SUPERFAMILY (AFU_ORTHOLOGUE AFUA_5G13940)"/>
    <property type="match status" value="1"/>
</dbReference>
<reference evidence="7" key="1">
    <citation type="journal article" date="2023" name="Access Microbiol">
        <title>De-novo genome assembly for Akanthomyces muscarius, a biocontrol agent of insect agricultural pests.</title>
        <authorList>
            <person name="Erdos Z."/>
            <person name="Studholme D.J."/>
            <person name="Raymond B."/>
            <person name="Sharma M."/>
        </authorList>
    </citation>
    <scope>NUCLEOTIDE SEQUENCE</scope>
    <source>
        <strain evidence="7">Ve6</strain>
    </source>
</reference>
<dbReference type="GO" id="GO:0005737">
    <property type="term" value="C:cytoplasm"/>
    <property type="evidence" value="ECO:0007669"/>
    <property type="project" value="TreeGrafter"/>
</dbReference>
<comment type="cofactor">
    <cofactor evidence="1">
        <name>FAD</name>
        <dbReference type="ChEBI" id="CHEBI:57692"/>
    </cofactor>
</comment>
<dbReference type="Proteomes" id="UP001144673">
    <property type="component" value="Chromosome 3"/>
</dbReference>
<comment type="caution">
    <text evidence="7">The sequence shown here is derived from an EMBL/GenBank/DDBJ whole genome shotgun (WGS) entry which is preliminary data.</text>
</comment>
<keyword evidence="8" id="KW-1185">Reference proteome</keyword>
<dbReference type="Gene3D" id="3.40.50.720">
    <property type="entry name" value="NAD(P)-binding Rossmann-like Domain"/>
    <property type="match status" value="1"/>
</dbReference>
<dbReference type="GO" id="GO:0019478">
    <property type="term" value="P:D-amino acid catabolic process"/>
    <property type="evidence" value="ECO:0007669"/>
    <property type="project" value="TreeGrafter"/>
</dbReference>
<evidence type="ECO:0000313" key="7">
    <source>
        <dbReference type="EMBL" id="KAJ4147539.1"/>
    </source>
</evidence>
<evidence type="ECO:0000259" key="6">
    <source>
        <dbReference type="Pfam" id="PF01266"/>
    </source>
</evidence>
<dbReference type="Pfam" id="PF01266">
    <property type="entry name" value="DAO"/>
    <property type="match status" value="1"/>
</dbReference>
<dbReference type="SUPFAM" id="SSF51971">
    <property type="entry name" value="Nucleotide-binding domain"/>
    <property type="match status" value="1"/>
</dbReference>
<keyword evidence="3" id="KW-0285">Flavoprotein</keyword>